<proteinExistence type="predicted"/>
<dbReference type="InterPro" id="IPR005178">
    <property type="entry name" value="Ostalpha/TMEM184C"/>
</dbReference>
<name>A0AAD4Q023_9EURO</name>
<comment type="subcellular location">
    <subcellularLocation>
        <location evidence="1">Membrane</location>
        <topology evidence="1">Multi-pass membrane protein</topology>
    </subcellularLocation>
</comment>
<evidence type="ECO:0000256" key="5">
    <source>
        <dbReference type="SAM" id="Phobius"/>
    </source>
</evidence>
<gene>
    <name evidence="6" type="ORF">BGW36DRAFT_452248</name>
</gene>
<keyword evidence="2 5" id="KW-0812">Transmembrane</keyword>
<dbReference type="RefSeq" id="XP_046071512.1">
    <property type="nucleotide sequence ID" value="XM_046221840.1"/>
</dbReference>
<comment type="caution">
    <text evidence="6">The sequence shown here is derived from an EMBL/GenBank/DDBJ whole genome shotgun (WGS) entry which is preliminary data.</text>
</comment>
<evidence type="ECO:0000256" key="3">
    <source>
        <dbReference type="ARBA" id="ARBA00022989"/>
    </source>
</evidence>
<dbReference type="EMBL" id="JAJTJA010000007">
    <property type="protein sequence ID" value="KAH8696576.1"/>
    <property type="molecule type" value="Genomic_DNA"/>
</dbReference>
<sequence length="396" mass="44285">MGLFSDDNSGGIFSGSSNHTCPATSLDEDSTVLVVGNFTFYEINRIVSGAFTAATCVTIFTLMAMHSINMTKSNEQVKIMKICLMIPLYSLISFLSVYFPKAAVYLGPWQDFYESLAMGYFFLLLGVFISPSDQQRDLFFAAFRVPQKKNEDSPINGIEWYRKRWIAIFQYPIVALGVAVATAITQAVGIYCEESNKPYFAHLWIEIISNVSLGLCLTSILAFYTALKKNLVGHHPLTKLLAFKLLIGLSFLESIIFLILTSTNALHATATMTYADVKVGIPNLLICVQTLLFSLFFHYAYKVSPYRTQSKEAILIPSHEGQYGPGDNYNQLPPSYNQSRMSAGRAWLAMLDPREILSAIKFMFTMRSEAEMGTSYDGGYGGNTGLEPLRRNRYSY</sequence>
<feature type="transmembrane region" description="Helical" evidence="5">
    <location>
        <begin position="46"/>
        <end position="67"/>
    </location>
</feature>
<keyword evidence="3 5" id="KW-1133">Transmembrane helix</keyword>
<accession>A0AAD4Q023</accession>
<evidence type="ECO:0000256" key="4">
    <source>
        <dbReference type="ARBA" id="ARBA00023136"/>
    </source>
</evidence>
<reference evidence="6" key="1">
    <citation type="submission" date="2021-12" db="EMBL/GenBank/DDBJ databases">
        <title>Convergent genome expansion in fungi linked to evolution of root-endophyte symbiosis.</title>
        <authorList>
            <consortium name="DOE Joint Genome Institute"/>
            <person name="Ke Y.-H."/>
            <person name="Bonito G."/>
            <person name="Liao H.-L."/>
            <person name="Looney B."/>
            <person name="Rojas-Flechas A."/>
            <person name="Nash J."/>
            <person name="Hameed K."/>
            <person name="Schadt C."/>
            <person name="Martin F."/>
            <person name="Crous P.W."/>
            <person name="Miettinen O."/>
            <person name="Magnuson J.K."/>
            <person name="Labbe J."/>
            <person name="Jacobson D."/>
            <person name="Doktycz M.J."/>
            <person name="Veneault-Fourrey C."/>
            <person name="Kuo A."/>
            <person name="Mondo S."/>
            <person name="Calhoun S."/>
            <person name="Riley R."/>
            <person name="Ohm R."/>
            <person name="LaButti K."/>
            <person name="Andreopoulos B."/>
            <person name="Pangilinan J."/>
            <person name="Nolan M."/>
            <person name="Tritt A."/>
            <person name="Clum A."/>
            <person name="Lipzen A."/>
            <person name="Daum C."/>
            <person name="Barry K."/>
            <person name="Grigoriev I.V."/>
            <person name="Vilgalys R."/>
        </authorList>
    </citation>
    <scope>NUCLEOTIDE SEQUENCE</scope>
    <source>
        <strain evidence="6">PMI_201</strain>
    </source>
</reference>
<feature type="transmembrane region" description="Helical" evidence="5">
    <location>
        <begin position="239"/>
        <end position="260"/>
    </location>
</feature>
<evidence type="ECO:0000256" key="1">
    <source>
        <dbReference type="ARBA" id="ARBA00004141"/>
    </source>
</evidence>
<dbReference type="GeneID" id="70252127"/>
<evidence type="ECO:0000313" key="7">
    <source>
        <dbReference type="Proteomes" id="UP001201262"/>
    </source>
</evidence>
<organism evidence="6 7">
    <name type="scientific">Talaromyces proteolyticus</name>
    <dbReference type="NCBI Taxonomy" id="1131652"/>
    <lineage>
        <taxon>Eukaryota</taxon>
        <taxon>Fungi</taxon>
        <taxon>Dikarya</taxon>
        <taxon>Ascomycota</taxon>
        <taxon>Pezizomycotina</taxon>
        <taxon>Eurotiomycetes</taxon>
        <taxon>Eurotiomycetidae</taxon>
        <taxon>Eurotiales</taxon>
        <taxon>Trichocomaceae</taxon>
        <taxon>Talaromyces</taxon>
        <taxon>Talaromyces sect. Bacilispori</taxon>
    </lineage>
</organism>
<feature type="transmembrane region" description="Helical" evidence="5">
    <location>
        <begin position="79"/>
        <end position="100"/>
    </location>
</feature>
<evidence type="ECO:0000256" key="2">
    <source>
        <dbReference type="ARBA" id="ARBA00022692"/>
    </source>
</evidence>
<feature type="transmembrane region" description="Helical" evidence="5">
    <location>
        <begin position="168"/>
        <end position="191"/>
    </location>
</feature>
<feature type="transmembrane region" description="Helical" evidence="5">
    <location>
        <begin position="112"/>
        <end position="130"/>
    </location>
</feature>
<protein>
    <submittedName>
        <fullName evidence="6">Organic solute transporter Ostalpha-domain-containing protein</fullName>
    </submittedName>
</protein>
<dbReference type="SMART" id="SM01417">
    <property type="entry name" value="Solute_trans_a"/>
    <property type="match status" value="1"/>
</dbReference>
<evidence type="ECO:0000313" key="6">
    <source>
        <dbReference type="EMBL" id="KAH8696576.1"/>
    </source>
</evidence>
<keyword evidence="7" id="KW-1185">Reference proteome</keyword>
<feature type="transmembrane region" description="Helical" evidence="5">
    <location>
        <begin position="203"/>
        <end position="227"/>
    </location>
</feature>
<dbReference type="PANTHER" id="PTHR23423">
    <property type="entry name" value="ORGANIC SOLUTE TRANSPORTER-RELATED"/>
    <property type="match status" value="1"/>
</dbReference>
<dbReference type="GO" id="GO:0016020">
    <property type="term" value="C:membrane"/>
    <property type="evidence" value="ECO:0007669"/>
    <property type="project" value="UniProtKB-SubCell"/>
</dbReference>
<dbReference type="Pfam" id="PF03619">
    <property type="entry name" value="Solute_trans_a"/>
    <property type="match status" value="1"/>
</dbReference>
<dbReference type="Proteomes" id="UP001201262">
    <property type="component" value="Unassembled WGS sequence"/>
</dbReference>
<keyword evidence="4 5" id="KW-0472">Membrane</keyword>
<feature type="transmembrane region" description="Helical" evidence="5">
    <location>
        <begin position="280"/>
        <end position="301"/>
    </location>
</feature>
<dbReference type="AlphaFoldDB" id="A0AAD4Q023"/>